<dbReference type="PANTHER" id="PTHR31718:SF47">
    <property type="entry name" value="OS06G0206401 PROTEIN"/>
    <property type="match status" value="1"/>
</dbReference>
<feature type="signal peptide" evidence="2">
    <location>
        <begin position="1"/>
        <end position="23"/>
    </location>
</feature>
<protein>
    <recommendedName>
        <fullName evidence="3">PLAT domain-containing protein</fullName>
    </recommendedName>
</protein>
<proteinExistence type="predicted"/>
<dbReference type="OrthoDB" id="5322100at2759"/>
<gene>
    <name evidence="4" type="ORF">Taro_055242</name>
</gene>
<dbReference type="PROSITE" id="PS50095">
    <property type="entry name" value="PLAT"/>
    <property type="match status" value="1"/>
</dbReference>
<dbReference type="Pfam" id="PF06232">
    <property type="entry name" value="ATS3"/>
    <property type="match status" value="1"/>
</dbReference>
<reference evidence="4" key="1">
    <citation type="submission" date="2017-07" db="EMBL/GenBank/DDBJ databases">
        <title>Taro Niue Genome Assembly and Annotation.</title>
        <authorList>
            <person name="Atibalentja N."/>
            <person name="Keating K."/>
            <person name="Fields C.J."/>
        </authorList>
    </citation>
    <scope>NUCLEOTIDE SEQUENCE</scope>
    <source>
        <strain evidence="4">Niue_2</strain>
        <tissue evidence="4">Leaf</tissue>
    </source>
</reference>
<evidence type="ECO:0000313" key="5">
    <source>
        <dbReference type="Proteomes" id="UP000652761"/>
    </source>
</evidence>
<dbReference type="SMR" id="A0A843XSR0"/>
<feature type="chain" id="PRO_5032710934" description="PLAT domain-containing protein" evidence="2">
    <location>
        <begin position="24"/>
        <end position="193"/>
    </location>
</feature>
<organism evidence="4 5">
    <name type="scientific">Colocasia esculenta</name>
    <name type="common">Wild taro</name>
    <name type="synonym">Arum esculentum</name>
    <dbReference type="NCBI Taxonomy" id="4460"/>
    <lineage>
        <taxon>Eukaryota</taxon>
        <taxon>Viridiplantae</taxon>
        <taxon>Streptophyta</taxon>
        <taxon>Embryophyta</taxon>
        <taxon>Tracheophyta</taxon>
        <taxon>Spermatophyta</taxon>
        <taxon>Magnoliopsida</taxon>
        <taxon>Liliopsida</taxon>
        <taxon>Araceae</taxon>
        <taxon>Aroideae</taxon>
        <taxon>Colocasieae</taxon>
        <taxon>Colocasia</taxon>
    </lineage>
</organism>
<evidence type="ECO:0000313" key="4">
    <source>
        <dbReference type="EMBL" id="MQM22193.1"/>
    </source>
</evidence>
<evidence type="ECO:0000256" key="1">
    <source>
        <dbReference type="PROSITE-ProRule" id="PRU00152"/>
    </source>
</evidence>
<keyword evidence="5" id="KW-1185">Reference proteome</keyword>
<dbReference type="SUPFAM" id="SSF49723">
    <property type="entry name" value="Lipase/lipooxygenase domain (PLAT/LH2 domain)"/>
    <property type="match status" value="1"/>
</dbReference>
<evidence type="ECO:0000259" key="3">
    <source>
        <dbReference type="PROSITE" id="PS50095"/>
    </source>
</evidence>
<sequence length="193" mass="20924">MAFARRILLSSTLLVVILACAAAADSQQQQKKGADAEECVYTLYVRTGSVIKGGTDSKIGLTLGDSEGRQVRIDDLEKWGGLMGSGHDYYERGNLDVFSGRVPCGLSTPLCSLNLTSDGSGPHHGWYCEYVELTATGPHSRCHQSLFYIRQWLANDAPPYQLYAYIDGCERALAREPGKPFVVGNRGGLAASM</sequence>
<keyword evidence="2" id="KW-0732">Signal</keyword>
<dbReference type="EMBL" id="NMUH01012362">
    <property type="protein sequence ID" value="MQM22193.1"/>
    <property type="molecule type" value="Genomic_DNA"/>
</dbReference>
<dbReference type="InterPro" id="IPR036392">
    <property type="entry name" value="PLAT/LH2_dom_sf"/>
</dbReference>
<dbReference type="InterPro" id="IPR001024">
    <property type="entry name" value="PLAT/LH2_dom"/>
</dbReference>
<dbReference type="PANTHER" id="PTHR31718">
    <property type="entry name" value="PLAT DOMAIN-CONTAINING PROTEIN"/>
    <property type="match status" value="1"/>
</dbReference>
<comment type="caution">
    <text evidence="1">Lacks conserved residue(s) required for the propagation of feature annotation.</text>
</comment>
<accession>A0A843XSR0</accession>
<dbReference type="AlphaFoldDB" id="A0A843XSR0"/>
<dbReference type="Proteomes" id="UP000652761">
    <property type="component" value="Unassembled WGS sequence"/>
</dbReference>
<name>A0A843XSR0_COLES</name>
<dbReference type="Gene3D" id="2.60.60.20">
    <property type="entry name" value="PLAT/LH2 domain"/>
    <property type="match status" value="1"/>
</dbReference>
<dbReference type="InterPro" id="IPR010417">
    <property type="entry name" value="Embryo-specific_ATS3"/>
</dbReference>
<comment type="caution">
    <text evidence="4">The sequence shown here is derived from an EMBL/GenBank/DDBJ whole genome shotgun (WGS) entry which is preliminary data.</text>
</comment>
<dbReference type="PROSITE" id="PS51257">
    <property type="entry name" value="PROKAR_LIPOPROTEIN"/>
    <property type="match status" value="1"/>
</dbReference>
<evidence type="ECO:0000256" key="2">
    <source>
        <dbReference type="SAM" id="SignalP"/>
    </source>
</evidence>
<feature type="domain" description="PLAT" evidence="3">
    <location>
        <begin position="39"/>
        <end position="167"/>
    </location>
</feature>